<dbReference type="HOGENOM" id="CLU_3009680_0_0_0"/>
<keyword evidence="2" id="KW-1185">Reference proteome</keyword>
<dbReference type="EMBL" id="CAQJ01000001">
    <property type="protein sequence ID" value="CCQ89175.1"/>
    <property type="molecule type" value="Genomic_DNA"/>
</dbReference>
<sequence>MCDLCGPSAFQSPGDIRALSALKFFSNGYSIITKFPHTVKHKARSRFSVKTPCKYQ</sequence>
<evidence type="ECO:0000313" key="1">
    <source>
        <dbReference type="EMBL" id="CCQ89175.1"/>
    </source>
</evidence>
<reference evidence="1 2" key="1">
    <citation type="journal article" date="2013" name="Front. Microbiol.">
        <title>The genome of Nitrospina gracilis illuminates the metabolism and evolution of the major marine nitrite oxidizer.</title>
        <authorList>
            <person name="Luecker S."/>
            <person name="Nowka B."/>
            <person name="Rattei T."/>
            <person name="Spieck E."/>
            <person name="and Daims H."/>
        </authorList>
    </citation>
    <scope>NUCLEOTIDE SEQUENCE [LARGE SCALE GENOMIC DNA]</scope>
    <source>
        <strain evidence="1 2">3/211</strain>
    </source>
</reference>
<protein>
    <submittedName>
        <fullName evidence="1">Uncharacterized protein</fullName>
    </submittedName>
</protein>
<organism evidence="1 2">
    <name type="scientific">Nitrospina gracilis (strain 3/211)</name>
    <dbReference type="NCBI Taxonomy" id="1266370"/>
    <lineage>
        <taxon>Bacteria</taxon>
        <taxon>Pseudomonadati</taxon>
        <taxon>Nitrospinota/Tectimicrobiota group</taxon>
        <taxon>Nitrospinota</taxon>
        <taxon>Nitrospinia</taxon>
        <taxon>Nitrospinales</taxon>
        <taxon>Nitrospinaceae</taxon>
        <taxon>Nitrospina</taxon>
    </lineage>
</organism>
<dbReference type="STRING" id="1266370.NITGR_10032"/>
<dbReference type="AlphaFoldDB" id="M1YFH5"/>
<evidence type="ECO:0000313" key="2">
    <source>
        <dbReference type="Proteomes" id="UP000011704"/>
    </source>
</evidence>
<gene>
    <name evidence="1" type="ORF">NITGR_10032</name>
</gene>
<dbReference type="Proteomes" id="UP000011704">
    <property type="component" value="Unassembled WGS sequence"/>
</dbReference>
<name>M1YFH5_NITG3</name>
<dbReference type="InParanoid" id="M1YFH5"/>
<proteinExistence type="predicted"/>
<accession>M1YFH5</accession>
<comment type="caution">
    <text evidence="1">The sequence shown here is derived from an EMBL/GenBank/DDBJ whole genome shotgun (WGS) entry which is preliminary data.</text>
</comment>